<sequence>MHHGDLLTQGGWGLPWFGPSVNEDLFPLATTFQATFVFDSYDPDPSACQHEWTGKVKGQFTVVASPHERLDPDNVYVYTLKNFGPPKCFDAAYAQQHLDCSE</sequence>
<organism evidence="1">
    <name type="scientific">freshwater metagenome</name>
    <dbReference type="NCBI Taxonomy" id="449393"/>
    <lineage>
        <taxon>unclassified sequences</taxon>
        <taxon>metagenomes</taxon>
        <taxon>ecological metagenomes</taxon>
    </lineage>
</organism>
<evidence type="ECO:0000313" key="2">
    <source>
        <dbReference type="EMBL" id="CAB5009384.1"/>
    </source>
</evidence>
<accession>A0A6J6XM11</accession>
<name>A0A6J6XM11_9ZZZZ</name>
<reference evidence="1" key="1">
    <citation type="submission" date="2020-05" db="EMBL/GenBank/DDBJ databases">
        <authorList>
            <person name="Chiriac C."/>
            <person name="Salcher M."/>
            <person name="Ghai R."/>
            <person name="Kavagutti S V."/>
        </authorList>
    </citation>
    <scope>NUCLEOTIDE SEQUENCE</scope>
</reference>
<proteinExistence type="predicted"/>
<dbReference type="EMBL" id="CAFAAJ010000036">
    <property type="protein sequence ID" value="CAB4797812.1"/>
    <property type="molecule type" value="Genomic_DNA"/>
</dbReference>
<dbReference type="EMBL" id="CAFBON010000315">
    <property type="protein sequence ID" value="CAB5009384.1"/>
    <property type="molecule type" value="Genomic_DNA"/>
</dbReference>
<gene>
    <name evidence="1" type="ORF">UFOPK3001_00755</name>
    <name evidence="2" type="ORF">UFOPK3954_02228</name>
</gene>
<dbReference type="AlphaFoldDB" id="A0A6J6XM11"/>
<protein>
    <submittedName>
        <fullName evidence="1">Unannotated protein</fullName>
    </submittedName>
</protein>
<evidence type="ECO:0000313" key="1">
    <source>
        <dbReference type="EMBL" id="CAB4797812.1"/>
    </source>
</evidence>